<dbReference type="EMBL" id="GL833154">
    <property type="protein sequence ID" value="EGB04227.1"/>
    <property type="molecule type" value="Genomic_DNA"/>
</dbReference>
<dbReference type="InterPro" id="IPR015655">
    <property type="entry name" value="PP2C"/>
</dbReference>
<sequence>MDRSLCFLALRGFGIGGLVASKSWRQMGLAMSRSFGDSIVHGLGVSCEPEITDHRIDESDAFLIWLESIYSATDGVWDVIDNNQAAQIVHSHLTSRYARPLSQPQHTTDCRSGEWDPSEAAHMLCMSARRRWESLSPMIDDITALVVDLHKLTGRLR</sequence>
<dbReference type="AlphaFoldDB" id="F0YL12"/>
<dbReference type="OrthoDB" id="10264738at2759"/>
<dbReference type="eggNOG" id="KOG0698">
    <property type="taxonomic scope" value="Eukaryota"/>
</dbReference>
<dbReference type="KEGG" id="aaf:AURANDRAFT_67405"/>
<protein>
    <recommendedName>
        <fullName evidence="1">PPM-type phosphatase domain-containing protein</fullName>
    </recommendedName>
</protein>
<dbReference type="Pfam" id="PF00481">
    <property type="entry name" value="PP2C"/>
    <property type="match status" value="1"/>
</dbReference>
<dbReference type="InterPro" id="IPR001932">
    <property type="entry name" value="PPM-type_phosphatase-like_dom"/>
</dbReference>
<dbReference type="SUPFAM" id="SSF81606">
    <property type="entry name" value="PP2C-like"/>
    <property type="match status" value="1"/>
</dbReference>
<dbReference type="InterPro" id="IPR036457">
    <property type="entry name" value="PPM-type-like_dom_sf"/>
</dbReference>
<dbReference type="RefSeq" id="XP_009041078.1">
    <property type="nucleotide sequence ID" value="XM_009042830.1"/>
</dbReference>
<dbReference type="GO" id="GO:0004722">
    <property type="term" value="F:protein serine/threonine phosphatase activity"/>
    <property type="evidence" value="ECO:0007669"/>
    <property type="project" value="InterPro"/>
</dbReference>
<dbReference type="Proteomes" id="UP000002729">
    <property type="component" value="Unassembled WGS sequence"/>
</dbReference>
<dbReference type="Gene3D" id="3.60.40.10">
    <property type="entry name" value="PPM-type phosphatase domain"/>
    <property type="match status" value="1"/>
</dbReference>
<accession>F0YL12</accession>
<feature type="domain" description="PPM-type phosphatase" evidence="1">
    <location>
        <begin position="1"/>
        <end position="149"/>
    </location>
</feature>
<evidence type="ECO:0000313" key="2">
    <source>
        <dbReference type="EMBL" id="EGB04227.1"/>
    </source>
</evidence>
<reference evidence="2 3" key="1">
    <citation type="journal article" date="2011" name="Proc. Natl. Acad. Sci. U.S.A.">
        <title>Niche of harmful alga Aureococcus anophagefferens revealed through ecogenomics.</title>
        <authorList>
            <person name="Gobler C.J."/>
            <person name="Berry D.L."/>
            <person name="Dyhrman S.T."/>
            <person name="Wilhelm S.W."/>
            <person name="Salamov A."/>
            <person name="Lobanov A.V."/>
            <person name="Zhang Y."/>
            <person name="Collier J.L."/>
            <person name="Wurch L.L."/>
            <person name="Kustka A.B."/>
            <person name="Dill B.D."/>
            <person name="Shah M."/>
            <person name="VerBerkmoes N.C."/>
            <person name="Kuo A."/>
            <person name="Terry A."/>
            <person name="Pangilinan J."/>
            <person name="Lindquist E.A."/>
            <person name="Lucas S."/>
            <person name="Paulsen I.T."/>
            <person name="Hattenrath-Lehmann T.K."/>
            <person name="Talmage S.C."/>
            <person name="Walker E.A."/>
            <person name="Koch F."/>
            <person name="Burson A.M."/>
            <person name="Marcoval M.A."/>
            <person name="Tang Y.Z."/>
            <person name="Lecleir G.R."/>
            <person name="Coyne K.J."/>
            <person name="Berg G.M."/>
            <person name="Bertrand E.M."/>
            <person name="Saito M.A."/>
            <person name="Gladyshev V.N."/>
            <person name="Grigoriev I.V."/>
        </authorList>
    </citation>
    <scope>NUCLEOTIDE SEQUENCE [LARGE SCALE GENOMIC DNA]</scope>
    <source>
        <strain evidence="3">CCMP 1984</strain>
    </source>
</reference>
<proteinExistence type="predicted"/>
<name>F0YL12_AURAN</name>
<dbReference type="PROSITE" id="PS51746">
    <property type="entry name" value="PPM_2"/>
    <property type="match status" value="1"/>
</dbReference>
<dbReference type="InParanoid" id="F0YL12"/>
<gene>
    <name evidence="2" type="ORF">AURANDRAFT_67405</name>
</gene>
<evidence type="ECO:0000313" key="3">
    <source>
        <dbReference type="Proteomes" id="UP000002729"/>
    </source>
</evidence>
<organism evidence="3">
    <name type="scientific">Aureococcus anophagefferens</name>
    <name type="common">Harmful bloom alga</name>
    <dbReference type="NCBI Taxonomy" id="44056"/>
    <lineage>
        <taxon>Eukaryota</taxon>
        <taxon>Sar</taxon>
        <taxon>Stramenopiles</taxon>
        <taxon>Ochrophyta</taxon>
        <taxon>Pelagophyceae</taxon>
        <taxon>Pelagomonadales</taxon>
        <taxon>Pelagomonadaceae</taxon>
        <taxon>Aureococcus</taxon>
    </lineage>
</organism>
<keyword evidence="3" id="KW-1185">Reference proteome</keyword>
<evidence type="ECO:0000259" key="1">
    <source>
        <dbReference type="PROSITE" id="PS51746"/>
    </source>
</evidence>
<dbReference type="GeneID" id="20226225"/>
<dbReference type="PANTHER" id="PTHR47992">
    <property type="entry name" value="PROTEIN PHOSPHATASE"/>
    <property type="match status" value="1"/>
</dbReference>
<dbReference type="CDD" id="cd00143">
    <property type="entry name" value="PP2Cc"/>
    <property type="match status" value="1"/>
</dbReference>